<dbReference type="EMBL" id="SGWX01000001">
    <property type="protein sequence ID" value="RZS62143.1"/>
    <property type="molecule type" value="Genomic_DNA"/>
</dbReference>
<organism evidence="2 3">
    <name type="scientific">Xylanimonas ulmi</name>
    <dbReference type="NCBI Taxonomy" id="228973"/>
    <lineage>
        <taxon>Bacteria</taxon>
        <taxon>Bacillati</taxon>
        <taxon>Actinomycetota</taxon>
        <taxon>Actinomycetes</taxon>
        <taxon>Micrococcales</taxon>
        <taxon>Promicromonosporaceae</taxon>
        <taxon>Xylanimonas</taxon>
    </lineage>
</organism>
<name>A0A4Q7M539_9MICO</name>
<accession>A0A4Q7M539</accession>
<sequence>MSNPTRFAVIGAGWRAQFHLRVAAADPSRLEAVAVMALNEAEAENVRRRYGVATVTSLDELLALKPEFVIAAVSWPAMPGLLKELTARGVKVMGETPPAPDLAGLRDLWTSIEDEALVQVGEQYVLMPGHASRLAVVRSGALGAPQSVEVASTHLYHATSLMRAYLGLDMERAVVSGRSFETRMTLPLGFDGWAADPEPEAQTSTYATLDFGDGRVGVYSFMNMQWWNPLLSRRIVVRGTLGEMVDDTVVRWDGVDPITSRIEYRRTGVDMNLEGNDVVHTSFEGKVLWRNAWVGSRLSEDDLAVADHLMAVGAWARGEAAGPYSLAQACQDHALGLAIEESARTHRDVVVEGEPWA</sequence>
<dbReference type="Gene3D" id="3.40.50.720">
    <property type="entry name" value="NAD(P)-binding Rossmann-like Domain"/>
    <property type="match status" value="1"/>
</dbReference>
<dbReference type="RefSeq" id="WP_130415360.1">
    <property type="nucleotide sequence ID" value="NZ_SGWX01000001.1"/>
</dbReference>
<feature type="domain" description="Gfo/Idh/MocA-like oxidoreductase N-terminal" evidence="1">
    <location>
        <begin position="6"/>
        <end position="116"/>
    </location>
</feature>
<dbReference type="Proteomes" id="UP000293852">
    <property type="component" value="Unassembled WGS sequence"/>
</dbReference>
<dbReference type="InterPro" id="IPR000683">
    <property type="entry name" value="Gfo/Idh/MocA-like_OxRdtase_N"/>
</dbReference>
<dbReference type="PANTHER" id="PTHR43377">
    <property type="entry name" value="BILIVERDIN REDUCTASE A"/>
    <property type="match status" value="1"/>
</dbReference>
<dbReference type="Gene3D" id="3.30.360.10">
    <property type="entry name" value="Dihydrodipicolinate Reductase, domain 2"/>
    <property type="match status" value="1"/>
</dbReference>
<dbReference type="SUPFAM" id="SSF51735">
    <property type="entry name" value="NAD(P)-binding Rossmann-fold domains"/>
    <property type="match status" value="1"/>
</dbReference>
<proteinExistence type="predicted"/>
<dbReference type="GO" id="GO:0000166">
    <property type="term" value="F:nucleotide binding"/>
    <property type="evidence" value="ECO:0007669"/>
    <property type="project" value="InterPro"/>
</dbReference>
<comment type="caution">
    <text evidence="2">The sequence shown here is derived from an EMBL/GenBank/DDBJ whole genome shotgun (WGS) entry which is preliminary data.</text>
</comment>
<dbReference type="AlphaFoldDB" id="A0A4Q7M539"/>
<evidence type="ECO:0000259" key="1">
    <source>
        <dbReference type="Pfam" id="PF01408"/>
    </source>
</evidence>
<evidence type="ECO:0000313" key="3">
    <source>
        <dbReference type="Proteomes" id="UP000293852"/>
    </source>
</evidence>
<protein>
    <submittedName>
        <fullName evidence="2">Putative dehydrogenase</fullName>
    </submittedName>
</protein>
<gene>
    <name evidence="2" type="ORF">EV386_2462</name>
</gene>
<dbReference type="OrthoDB" id="9772350at2"/>
<dbReference type="SUPFAM" id="SSF55347">
    <property type="entry name" value="Glyceraldehyde-3-phosphate dehydrogenase-like, C-terminal domain"/>
    <property type="match status" value="1"/>
</dbReference>
<keyword evidence="3" id="KW-1185">Reference proteome</keyword>
<evidence type="ECO:0000313" key="2">
    <source>
        <dbReference type="EMBL" id="RZS62143.1"/>
    </source>
</evidence>
<dbReference type="InterPro" id="IPR036291">
    <property type="entry name" value="NAD(P)-bd_dom_sf"/>
</dbReference>
<dbReference type="Pfam" id="PF01408">
    <property type="entry name" value="GFO_IDH_MocA"/>
    <property type="match status" value="1"/>
</dbReference>
<dbReference type="InterPro" id="IPR051450">
    <property type="entry name" value="Gfo/Idh/MocA_Oxidoreductases"/>
</dbReference>
<reference evidence="2 3" key="1">
    <citation type="submission" date="2019-02" db="EMBL/GenBank/DDBJ databases">
        <title>Sequencing the genomes of 1000 actinobacteria strains.</title>
        <authorList>
            <person name="Klenk H.-P."/>
        </authorList>
    </citation>
    <scope>NUCLEOTIDE SEQUENCE [LARGE SCALE GENOMIC DNA]</scope>
    <source>
        <strain evidence="2 3">DSM 16932</strain>
    </source>
</reference>
<dbReference type="PANTHER" id="PTHR43377:SF1">
    <property type="entry name" value="BILIVERDIN REDUCTASE A"/>
    <property type="match status" value="1"/>
</dbReference>